<keyword evidence="5 8" id="KW-0812">Transmembrane</keyword>
<dbReference type="GO" id="GO:0016020">
    <property type="term" value="C:membrane"/>
    <property type="evidence" value="ECO:0007669"/>
    <property type="project" value="UniProtKB-SubCell"/>
</dbReference>
<feature type="domain" description="Major facilitator superfamily (MFS) profile" evidence="9">
    <location>
        <begin position="32"/>
        <end position="446"/>
    </location>
</feature>
<accession>A0A502GF96</accession>
<proteinExistence type="inferred from homology"/>
<gene>
    <name evidence="10" type="ORF">EAH73_20735</name>
</gene>
<keyword evidence="6 8" id="KW-1133">Transmembrane helix</keyword>
<dbReference type="InterPro" id="IPR001958">
    <property type="entry name" value="Tet-R_TetA/multi-R_MdtG-like"/>
</dbReference>
<feature type="transmembrane region" description="Helical" evidence="8">
    <location>
        <begin position="66"/>
        <end position="86"/>
    </location>
</feature>
<dbReference type="SUPFAM" id="SSF103473">
    <property type="entry name" value="MFS general substrate transporter"/>
    <property type="match status" value="1"/>
</dbReference>
<feature type="transmembrane region" description="Helical" evidence="8">
    <location>
        <begin position="35"/>
        <end position="54"/>
    </location>
</feature>
<keyword evidence="4" id="KW-0813">Transport</keyword>
<keyword evidence="7 8" id="KW-0472">Membrane</keyword>
<evidence type="ECO:0000256" key="5">
    <source>
        <dbReference type="ARBA" id="ARBA00022692"/>
    </source>
</evidence>
<sequence length="446" mass="47966">MVTNDTFLTSDHPSRAGLGTYFCPVPIPADHRLTLVYAIILVDVLVGTAIGPVMPDFVRGLAQPQVWLSVGTGLFLGVQLVAAPLLGRLSDGYGRRPIFIVSAIGTLLATGLLLPVRASAYLANRVSDGLTNGLYATARSAITDVSSPERLFRNQGLEGALVSLGFVLGPLAAGLLLTVLHVPVGQQATYVVRLAVGLAALNVLLSCLLPETIRQRNAVRGAELRAELARSSNPLTLWARLRAKEATNPGTQRLVLTQVAFTLSAGYYFYFIPFLSQGPLQLDAREISYLFIFFGGLSIVFNYGFFTYLADRLPQRRSVVWLAVLGTPVLLSYGLVGTSKLAFYGVVALDCATLSLLPGLLEGRLARHTTEADRGEVFGLNQAFQSLASVATTMVFASLSVLDLRLPWGWFALCLAVVAGLAARPEPAWRVAPFLPHRLAEKDGLF</sequence>
<dbReference type="InterPro" id="IPR036259">
    <property type="entry name" value="MFS_trans_sf"/>
</dbReference>
<feature type="transmembrane region" description="Helical" evidence="8">
    <location>
        <begin position="382"/>
        <end position="402"/>
    </location>
</feature>
<feature type="transmembrane region" description="Helical" evidence="8">
    <location>
        <begin position="98"/>
        <end position="116"/>
    </location>
</feature>
<evidence type="ECO:0000256" key="1">
    <source>
        <dbReference type="ARBA" id="ARBA00003279"/>
    </source>
</evidence>
<dbReference type="GO" id="GO:0022857">
    <property type="term" value="F:transmembrane transporter activity"/>
    <property type="evidence" value="ECO:0007669"/>
    <property type="project" value="InterPro"/>
</dbReference>
<feature type="transmembrane region" description="Helical" evidence="8">
    <location>
        <begin position="287"/>
        <end position="306"/>
    </location>
</feature>
<feature type="transmembrane region" description="Helical" evidence="8">
    <location>
        <begin position="408"/>
        <end position="424"/>
    </location>
</feature>
<feature type="transmembrane region" description="Helical" evidence="8">
    <location>
        <begin position="342"/>
        <end position="361"/>
    </location>
</feature>
<evidence type="ECO:0000256" key="3">
    <source>
        <dbReference type="ARBA" id="ARBA00007520"/>
    </source>
</evidence>
<dbReference type="Pfam" id="PF07690">
    <property type="entry name" value="MFS_1"/>
    <property type="match status" value="1"/>
</dbReference>
<organism evidence="10 11">
    <name type="scientific">Hymenobacter nivis</name>
    <dbReference type="NCBI Taxonomy" id="1850093"/>
    <lineage>
        <taxon>Bacteria</taxon>
        <taxon>Pseudomonadati</taxon>
        <taxon>Bacteroidota</taxon>
        <taxon>Cytophagia</taxon>
        <taxon>Cytophagales</taxon>
        <taxon>Hymenobacteraceae</taxon>
        <taxon>Hymenobacter</taxon>
    </lineage>
</organism>
<comment type="subcellular location">
    <subcellularLocation>
        <location evidence="2">Membrane</location>
        <topology evidence="2">Multi-pass membrane protein</topology>
    </subcellularLocation>
</comment>
<dbReference type="OrthoDB" id="9793283at2"/>
<feature type="transmembrane region" description="Helical" evidence="8">
    <location>
        <begin position="318"/>
        <end position="336"/>
    </location>
</feature>
<dbReference type="Proteomes" id="UP000317646">
    <property type="component" value="Unassembled WGS sequence"/>
</dbReference>
<evidence type="ECO:0000256" key="4">
    <source>
        <dbReference type="ARBA" id="ARBA00022448"/>
    </source>
</evidence>
<evidence type="ECO:0000256" key="2">
    <source>
        <dbReference type="ARBA" id="ARBA00004141"/>
    </source>
</evidence>
<dbReference type="PROSITE" id="PS50850">
    <property type="entry name" value="MFS"/>
    <property type="match status" value="1"/>
</dbReference>
<feature type="transmembrane region" description="Helical" evidence="8">
    <location>
        <begin position="160"/>
        <end position="184"/>
    </location>
</feature>
<dbReference type="PANTHER" id="PTHR23504">
    <property type="entry name" value="MAJOR FACILITATOR SUPERFAMILY DOMAIN-CONTAINING PROTEIN 10"/>
    <property type="match status" value="1"/>
</dbReference>
<dbReference type="PROSITE" id="PS00216">
    <property type="entry name" value="SUGAR_TRANSPORT_1"/>
    <property type="match status" value="1"/>
</dbReference>
<evidence type="ECO:0000313" key="10">
    <source>
        <dbReference type="EMBL" id="TPG60987.1"/>
    </source>
</evidence>
<reference evidence="10 11" key="1">
    <citation type="journal article" date="2019" name="Environ. Microbiol.">
        <title>Species interactions and distinct microbial communities in high Arctic permafrost affected cryosols are associated with the CH4 and CO2 gas fluxes.</title>
        <authorList>
            <person name="Altshuler I."/>
            <person name="Hamel J."/>
            <person name="Turney S."/>
            <person name="Magnuson E."/>
            <person name="Levesque R."/>
            <person name="Greer C."/>
            <person name="Whyte L.G."/>
        </authorList>
    </citation>
    <scope>NUCLEOTIDE SEQUENCE [LARGE SCALE GENOMIC DNA]</scope>
    <source>
        <strain evidence="10 11">S9.2P</strain>
    </source>
</reference>
<comment type="caution">
    <text evidence="10">The sequence shown here is derived from an EMBL/GenBank/DDBJ whole genome shotgun (WGS) entry which is preliminary data.</text>
</comment>
<dbReference type="InterPro" id="IPR020846">
    <property type="entry name" value="MFS_dom"/>
</dbReference>
<dbReference type="InterPro" id="IPR011701">
    <property type="entry name" value="MFS"/>
</dbReference>
<evidence type="ECO:0000256" key="7">
    <source>
        <dbReference type="ARBA" id="ARBA00023136"/>
    </source>
</evidence>
<comment type="similarity">
    <text evidence="3">Belongs to the major facilitator superfamily. TCR/Tet family.</text>
</comment>
<dbReference type="InterPro" id="IPR005829">
    <property type="entry name" value="Sugar_transporter_CS"/>
</dbReference>
<dbReference type="EMBL" id="RCYZ01000011">
    <property type="protein sequence ID" value="TPG60987.1"/>
    <property type="molecule type" value="Genomic_DNA"/>
</dbReference>
<evidence type="ECO:0000256" key="6">
    <source>
        <dbReference type="ARBA" id="ARBA00022989"/>
    </source>
</evidence>
<dbReference type="PRINTS" id="PR01035">
    <property type="entry name" value="TCRTETA"/>
</dbReference>
<dbReference type="AlphaFoldDB" id="A0A502GF96"/>
<protein>
    <submittedName>
        <fullName evidence="10">MFS transporter</fullName>
    </submittedName>
</protein>
<feature type="transmembrane region" description="Helical" evidence="8">
    <location>
        <begin position="190"/>
        <end position="210"/>
    </location>
</feature>
<name>A0A502GF96_9BACT</name>
<dbReference type="PANTHER" id="PTHR23504:SF15">
    <property type="entry name" value="MAJOR FACILITATOR SUPERFAMILY (MFS) PROFILE DOMAIN-CONTAINING PROTEIN"/>
    <property type="match status" value="1"/>
</dbReference>
<keyword evidence="11" id="KW-1185">Reference proteome</keyword>
<evidence type="ECO:0000259" key="9">
    <source>
        <dbReference type="PROSITE" id="PS50850"/>
    </source>
</evidence>
<dbReference type="Gene3D" id="1.20.1250.20">
    <property type="entry name" value="MFS general substrate transporter like domains"/>
    <property type="match status" value="1"/>
</dbReference>
<feature type="transmembrane region" description="Helical" evidence="8">
    <location>
        <begin position="254"/>
        <end position="275"/>
    </location>
</feature>
<comment type="function">
    <text evidence="1">Resistance to tetracycline by an active tetracycline efflux. This is an energy-dependent process that decreases the accumulation of the antibiotic in whole cells. This protein functions as a metal-tetracycline/H(+) antiporter.</text>
</comment>
<evidence type="ECO:0000256" key="8">
    <source>
        <dbReference type="SAM" id="Phobius"/>
    </source>
</evidence>
<evidence type="ECO:0000313" key="11">
    <source>
        <dbReference type="Proteomes" id="UP000317646"/>
    </source>
</evidence>